<keyword evidence="1" id="KW-0175">Coiled coil</keyword>
<protein>
    <submittedName>
        <fullName evidence="2">Uncharacterized protein</fullName>
    </submittedName>
</protein>
<gene>
    <name evidence="2" type="ORF">GKQ51_09225</name>
</gene>
<dbReference type="EMBL" id="CP066310">
    <property type="protein sequence ID" value="QQE90429.1"/>
    <property type="molecule type" value="Genomic_DNA"/>
</dbReference>
<dbReference type="AlphaFoldDB" id="A0AAP9YGA3"/>
<reference evidence="2 3" key="1">
    <citation type="submission" date="2020-12" db="EMBL/GenBank/DDBJ databases">
        <title>Genomic Analysis and Response surface optimization of nitrogen-fixing conditions for A. chroococcum strain HR1, Isolation from rhizosphere soil.</title>
        <authorList>
            <person name="Li J."/>
            <person name="Yang H."/>
            <person name="Liu H."/>
            <person name="Wang C."/>
            <person name="Tian Y."/>
            <person name="Lu X.Y."/>
        </authorList>
    </citation>
    <scope>NUCLEOTIDE SEQUENCE [LARGE SCALE GENOMIC DNA]</scope>
    <source>
        <strain evidence="2 3">HR1</strain>
    </source>
</reference>
<sequence>MSEAVQRYIWRAPIYEASTQMTDLYPDGIQYVLAADHDHIVAELQAQVEQLTAERARWVENAEALGGKCDQLEDRYRELDAVVEQRNAECSWKHKEIERLRKDADRYRWLRDRPLDDKTDLEPYIRAAKEDPMCWGLNGNWADDRIDAALEASR</sequence>
<evidence type="ECO:0000313" key="2">
    <source>
        <dbReference type="EMBL" id="QQE90429.1"/>
    </source>
</evidence>
<evidence type="ECO:0000256" key="1">
    <source>
        <dbReference type="SAM" id="Coils"/>
    </source>
</evidence>
<feature type="coiled-coil region" evidence="1">
    <location>
        <begin position="34"/>
        <end position="89"/>
    </location>
</feature>
<proteinExistence type="predicted"/>
<dbReference type="Gene3D" id="1.20.5.1700">
    <property type="match status" value="1"/>
</dbReference>
<dbReference type="RefSeq" id="WP_198867749.1">
    <property type="nucleotide sequence ID" value="NZ_CP066310.1"/>
</dbReference>
<organism evidence="2 3">
    <name type="scientific">Azotobacter chroococcum</name>
    <dbReference type="NCBI Taxonomy" id="353"/>
    <lineage>
        <taxon>Bacteria</taxon>
        <taxon>Pseudomonadati</taxon>
        <taxon>Pseudomonadota</taxon>
        <taxon>Gammaproteobacteria</taxon>
        <taxon>Pseudomonadales</taxon>
        <taxon>Pseudomonadaceae</taxon>
        <taxon>Azotobacter</taxon>
    </lineage>
</organism>
<dbReference type="Proteomes" id="UP000596192">
    <property type="component" value="Chromosome"/>
</dbReference>
<name>A0AAP9YGA3_9GAMM</name>
<evidence type="ECO:0000313" key="3">
    <source>
        <dbReference type="Proteomes" id="UP000596192"/>
    </source>
</evidence>
<accession>A0AAP9YGA3</accession>